<comment type="caution">
    <text evidence="1">The sequence shown here is derived from an EMBL/GenBank/DDBJ whole genome shotgun (WGS) entry which is preliminary data.</text>
</comment>
<dbReference type="AlphaFoldDB" id="A0AAU9JAZ2"/>
<name>A0AAU9JAZ2_9CILI</name>
<protein>
    <submittedName>
        <fullName evidence="1">Uncharacterized protein</fullName>
    </submittedName>
</protein>
<gene>
    <name evidence="1" type="ORF">BSTOLATCC_MIC28747</name>
</gene>
<reference evidence="1" key="1">
    <citation type="submission" date="2021-09" db="EMBL/GenBank/DDBJ databases">
        <authorList>
            <consortium name="AG Swart"/>
            <person name="Singh M."/>
            <person name="Singh A."/>
            <person name="Seah K."/>
            <person name="Emmerich C."/>
        </authorList>
    </citation>
    <scope>NUCLEOTIDE SEQUENCE</scope>
    <source>
        <strain evidence="1">ATCC30299</strain>
    </source>
</reference>
<sequence>MDSKKKLNLRQENSSFEDLDVKVLYFNTSPSLKSSVASQYKSSFLERREEMSSKPSISTPSVVSPHSIEKARAFRETEADSLVGFDTFEDFCTLPVSPQRYVGNFQKNYLDCGQWPDVTPDEQVNLKKKCQILQRECGKSEAARSRLENELDAYKSGKIPCKGCKILKEKNKVTKKALEEAVKLSGLLLNEVHRLDSELRQPECSPRNNKKVVFTTKM</sequence>
<dbReference type="EMBL" id="CAJZBQ010000028">
    <property type="protein sequence ID" value="CAG9321467.1"/>
    <property type="molecule type" value="Genomic_DNA"/>
</dbReference>
<evidence type="ECO:0000313" key="2">
    <source>
        <dbReference type="Proteomes" id="UP001162131"/>
    </source>
</evidence>
<keyword evidence="2" id="KW-1185">Reference proteome</keyword>
<organism evidence="1 2">
    <name type="scientific">Blepharisma stoltei</name>
    <dbReference type="NCBI Taxonomy" id="1481888"/>
    <lineage>
        <taxon>Eukaryota</taxon>
        <taxon>Sar</taxon>
        <taxon>Alveolata</taxon>
        <taxon>Ciliophora</taxon>
        <taxon>Postciliodesmatophora</taxon>
        <taxon>Heterotrichea</taxon>
        <taxon>Heterotrichida</taxon>
        <taxon>Blepharismidae</taxon>
        <taxon>Blepharisma</taxon>
    </lineage>
</organism>
<dbReference type="Proteomes" id="UP001162131">
    <property type="component" value="Unassembled WGS sequence"/>
</dbReference>
<proteinExistence type="predicted"/>
<accession>A0AAU9JAZ2</accession>
<evidence type="ECO:0000313" key="1">
    <source>
        <dbReference type="EMBL" id="CAG9321467.1"/>
    </source>
</evidence>